<name>A0A640KV35_LEITA</name>
<feature type="compositionally biased region" description="Basic and acidic residues" evidence="1">
    <location>
        <begin position="337"/>
        <end position="347"/>
    </location>
</feature>
<proteinExistence type="predicted"/>
<feature type="region of interest" description="Disordered" evidence="1">
    <location>
        <begin position="320"/>
        <end position="350"/>
    </location>
</feature>
<evidence type="ECO:0000256" key="1">
    <source>
        <dbReference type="SAM" id="MobiDB-lite"/>
    </source>
</evidence>
<comment type="caution">
    <text evidence="2">The sequence shown here is derived from an EMBL/GenBank/DDBJ whole genome shotgun (WGS) entry which is preliminary data.</text>
</comment>
<dbReference type="AlphaFoldDB" id="A0A640KV35"/>
<dbReference type="Proteomes" id="UP000419144">
    <property type="component" value="Unassembled WGS sequence"/>
</dbReference>
<protein>
    <submittedName>
        <fullName evidence="2">Uncharacterized protein</fullName>
    </submittedName>
</protein>
<keyword evidence="3" id="KW-1185">Reference proteome</keyword>
<reference evidence="2" key="1">
    <citation type="submission" date="2019-11" db="EMBL/GenBank/DDBJ databases">
        <title>Leishmania tarentolae CDS.</title>
        <authorList>
            <person name="Goto Y."/>
            <person name="Yamagishi J."/>
        </authorList>
    </citation>
    <scope>NUCLEOTIDE SEQUENCE [LARGE SCALE GENOMIC DNA]</scope>
    <source>
        <strain evidence="2">Parrot Tar II</strain>
    </source>
</reference>
<feature type="compositionally biased region" description="Low complexity" evidence="1">
    <location>
        <begin position="215"/>
        <end position="226"/>
    </location>
</feature>
<gene>
    <name evidence="2" type="ORF">LtaPh_3642200</name>
</gene>
<dbReference type="OrthoDB" id="250059at2759"/>
<dbReference type="VEuPathDB" id="TriTrypDB:LtaPh_3642200"/>
<sequence>MQCMSNRPYEPTDLLTDRTLAVRQLMGSRSLLPPSPTADELLQILQESGHPSISSTVPDTHTDVLGWPPTSFSAMSIKCKCPTSRRVVSSFAAAGAHSMLGEMLQFFAESVTRLFTTGVADPSVRGFPSEWDRRLHEPAAASLRQHHLYELQGFSTLFTYMWGQVATCLPLLREQHGEQQDPTVSTERDMALPTSLATRCTRSSSAKSPATKQPASQLLSLSSSAATVHQSQPLEHTTSKESSGCLRRRDTFAHARSALPLNSASLSLSGAEMAPIYYGGKRQKDGPISAVSSRSAAQPPTLAVLQHALTVQARAQRPFLPSIPPEGLVPSSGFRNGEGRHPEHSGAENDSAQHLLASTSSNSKVTASHPTSAQIMSVEQAMELDRQRELQRKLGVRHVRNYAAEDDMRNYLDTYQANMRKVLGRDDVAEDNP</sequence>
<evidence type="ECO:0000313" key="2">
    <source>
        <dbReference type="EMBL" id="GET93503.1"/>
    </source>
</evidence>
<organism evidence="2 3">
    <name type="scientific">Leishmania tarentolae</name>
    <name type="common">Sauroleishmania tarentolae</name>
    <dbReference type="NCBI Taxonomy" id="5689"/>
    <lineage>
        <taxon>Eukaryota</taxon>
        <taxon>Discoba</taxon>
        <taxon>Euglenozoa</taxon>
        <taxon>Kinetoplastea</taxon>
        <taxon>Metakinetoplastina</taxon>
        <taxon>Trypanosomatida</taxon>
        <taxon>Trypanosomatidae</taxon>
        <taxon>Leishmaniinae</taxon>
        <taxon>Leishmania</taxon>
        <taxon>lizard Leishmania</taxon>
    </lineage>
</organism>
<feature type="compositionally biased region" description="Polar residues" evidence="1">
    <location>
        <begin position="195"/>
        <end position="214"/>
    </location>
</feature>
<feature type="region of interest" description="Disordered" evidence="1">
    <location>
        <begin position="178"/>
        <end position="246"/>
    </location>
</feature>
<dbReference type="EMBL" id="BLBS01000057">
    <property type="protein sequence ID" value="GET93503.1"/>
    <property type="molecule type" value="Genomic_DNA"/>
</dbReference>
<evidence type="ECO:0000313" key="3">
    <source>
        <dbReference type="Proteomes" id="UP000419144"/>
    </source>
</evidence>
<feature type="compositionally biased region" description="Polar residues" evidence="1">
    <location>
        <begin position="227"/>
        <end position="242"/>
    </location>
</feature>
<accession>A0A640KV35</accession>